<keyword evidence="3" id="KW-0645">Protease</keyword>
<dbReference type="Gene3D" id="1.10.8.60">
    <property type="match status" value="1"/>
</dbReference>
<name>A0A6C0HYK7_9ZZZZ</name>
<evidence type="ECO:0000256" key="2">
    <source>
        <dbReference type="ARBA" id="ARBA00010044"/>
    </source>
</evidence>
<keyword evidence="4" id="KW-0479">Metal-binding</keyword>
<evidence type="ECO:0000256" key="7">
    <source>
        <dbReference type="ARBA" id="ARBA00023049"/>
    </source>
</evidence>
<dbReference type="AlphaFoldDB" id="A0A6C0HYK7"/>
<feature type="domain" description="AAA+ ATPase" evidence="8">
    <location>
        <begin position="114"/>
        <end position="250"/>
    </location>
</feature>
<evidence type="ECO:0000259" key="8">
    <source>
        <dbReference type="SMART" id="SM00382"/>
    </source>
</evidence>
<dbReference type="GO" id="GO:0030163">
    <property type="term" value="P:protein catabolic process"/>
    <property type="evidence" value="ECO:0007669"/>
    <property type="project" value="TreeGrafter"/>
</dbReference>
<comment type="cofactor">
    <cofactor evidence="1">
        <name>Zn(2+)</name>
        <dbReference type="ChEBI" id="CHEBI:29105"/>
    </cofactor>
</comment>
<proteinExistence type="inferred from homology"/>
<dbReference type="InterPro" id="IPR000642">
    <property type="entry name" value="Peptidase_M41"/>
</dbReference>
<dbReference type="Pfam" id="PF01434">
    <property type="entry name" value="Peptidase_M41"/>
    <property type="match status" value="1"/>
</dbReference>
<evidence type="ECO:0000256" key="3">
    <source>
        <dbReference type="ARBA" id="ARBA00022670"/>
    </source>
</evidence>
<evidence type="ECO:0000256" key="1">
    <source>
        <dbReference type="ARBA" id="ARBA00001947"/>
    </source>
</evidence>
<keyword evidence="5" id="KW-0378">Hydrolase</keyword>
<reference evidence="9" key="1">
    <citation type="journal article" date="2020" name="Nature">
        <title>Giant virus diversity and host interactions through global metagenomics.</title>
        <authorList>
            <person name="Schulz F."/>
            <person name="Roux S."/>
            <person name="Paez-Espino D."/>
            <person name="Jungbluth S."/>
            <person name="Walsh D.A."/>
            <person name="Denef V.J."/>
            <person name="McMahon K.D."/>
            <person name="Konstantinidis K.T."/>
            <person name="Eloe-Fadrosh E.A."/>
            <person name="Kyrpides N.C."/>
            <person name="Woyke T."/>
        </authorList>
    </citation>
    <scope>NUCLEOTIDE SEQUENCE</scope>
    <source>
        <strain evidence="9">GVMAG-M-3300023184-17</strain>
    </source>
</reference>
<evidence type="ECO:0000256" key="4">
    <source>
        <dbReference type="ARBA" id="ARBA00022723"/>
    </source>
</evidence>
<evidence type="ECO:0000313" key="9">
    <source>
        <dbReference type="EMBL" id="QHT85237.1"/>
    </source>
</evidence>
<dbReference type="InterPro" id="IPR003960">
    <property type="entry name" value="ATPase_AAA_CS"/>
</dbReference>
<dbReference type="Pfam" id="PF17862">
    <property type="entry name" value="AAA_lid_3"/>
    <property type="match status" value="1"/>
</dbReference>
<dbReference type="InterPro" id="IPR037219">
    <property type="entry name" value="Peptidase_M41-like"/>
</dbReference>
<dbReference type="Pfam" id="PF00004">
    <property type="entry name" value="AAA"/>
    <property type="match status" value="1"/>
</dbReference>
<dbReference type="Gene3D" id="3.40.50.300">
    <property type="entry name" value="P-loop containing nucleotide triphosphate hydrolases"/>
    <property type="match status" value="1"/>
</dbReference>
<dbReference type="FunFam" id="3.40.50.300:FF:002568">
    <property type="entry name" value="Cell division protein (FtsH)"/>
    <property type="match status" value="1"/>
</dbReference>
<keyword evidence="6" id="KW-0862">Zinc</keyword>
<evidence type="ECO:0000256" key="5">
    <source>
        <dbReference type="ARBA" id="ARBA00022801"/>
    </source>
</evidence>
<dbReference type="InterPro" id="IPR041569">
    <property type="entry name" value="AAA_lid_3"/>
</dbReference>
<dbReference type="GO" id="GO:0005886">
    <property type="term" value="C:plasma membrane"/>
    <property type="evidence" value="ECO:0007669"/>
    <property type="project" value="TreeGrafter"/>
</dbReference>
<dbReference type="SMART" id="SM00382">
    <property type="entry name" value="AAA"/>
    <property type="match status" value="1"/>
</dbReference>
<dbReference type="SUPFAM" id="SSF140990">
    <property type="entry name" value="FtsH protease domain-like"/>
    <property type="match status" value="1"/>
</dbReference>
<comment type="similarity">
    <text evidence="2">In the C-terminal section; belongs to the peptidase M41 family.</text>
</comment>
<evidence type="ECO:0000256" key="6">
    <source>
        <dbReference type="ARBA" id="ARBA00022833"/>
    </source>
</evidence>
<organism evidence="9">
    <name type="scientific">viral metagenome</name>
    <dbReference type="NCBI Taxonomy" id="1070528"/>
    <lineage>
        <taxon>unclassified sequences</taxon>
        <taxon>metagenomes</taxon>
        <taxon>organismal metagenomes</taxon>
    </lineage>
</organism>
<dbReference type="EMBL" id="MN740041">
    <property type="protein sequence ID" value="QHT85237.1"/>
    <property type="molecule type" value="Genomic_DNA"/>
</dbReference>
<dbReference type="PANTHER" id="PTHR23076">
    <property type="entry name" value="METALLOPROTEASE M41 FTSH"/>
    <property type="match status" value="1"/>
</dbReference>
<dbReference type="GO" id="GO:0004222">
    <property type="term" value="F:metalloendopeptidase activity"/>
    <property type="evidence" value="ECO:0007669"/>
    <property type="project" value="InterPro"/>
</dbReference>
<dbReference type="GO" id="GO:0016887">
    <property type="term" value="F:ATP hydrolysis activity"/>
    <property type="evidence" value="ECO:0007669"/>
    <property type="project" value="InterPro"/>
</dbReference>
<dbReference type="InterPro" id="IPR027417">
    <property type="entry name" value="P-loop_NTPase"/>
</dbReference>
<sequence length="497" mass="56394">MKFFMLPFLFNLKDIDFELARLRMRTGMLLRQKQEVLKEMTGMNFHNESDIDYHLRETFDPPEKNAKSEHFEVMKQKDFTFKNVGGHEVIKEELMQCSDVLINYQKYAKYNVRTPKGLILEGPPGNGKTLLAKGFSGELKVGFIPVSGAQFQEKYVGVGAARVRELFDLAKENVPCIIFMDEIDAIGRKRNGGDSQDHDSTLNELLVNLDGFKSTNGIFLMGATNRIDLLDEALVRPGRVDKKIFVGNPDKKTREAIVAIHLKGKPYQFSVPSLIDMTNGYSGAQIENLLNEAMLYALRQNREAITMQDLEIISNRILVGFQSTEHVLTKATLYQVAVHEMGHALIGYLTKHKKLVKVTINVWSPTSLGFTLFEPSQDLLVTKESLMHELMVLLGGRIAEEMICHTITTGATHDFLQAKKLAEKMIVEYGMGKHIMIPHGSERYREVMDQEIDDVLATAYDAARTMLLKVERHLMECTDLLVKDHVLKEEDIRKVLG</sequence>
<dbReference type="GO" id="GO:0046872">
    <property type="term" value="F:metal ion binding"/>
    <property type="evidence" value="ECO:0007669"/>
    <property type="project" value="UniProtKB-KW"/>
</dbReference>
<accession>A0A6C0HYK7</accession>
<dbReference type="SUPFAM" id="SSF52540">
    <property type="entry name" value="P-loop containing nucleoside triphosphate hydrolases"/>
    <property type="match status" value="1"/>
</dbReference>
<dbReference type="GO" id="GO:0005524">
    <property type="term" value="F:ATP binding"/>
    <property type="evidence" value="ECO:0007669"/>
    <property type="project" value="InterPro"/>
</dbReference>
<dbReference type="PROSITE" id="PS00674">
    <property type="entry name" value="AAA"/>
    <property type="match status" value="1"/>
</dbReference>
<dbReference type="PANTHER" id="PTHR23076:SF97">
    <property type="entry name" value="ATP-DEPENDENT ZINC METALLOPROTEASE YME1L1"/>
    <property type="match status" value="1"/>
</dbReference>
<keyword evidence="7" id="KW-0482">Metalloprotease</keyword>
<protein>
    <recommendedName>
        <fullName evidence="8">AAA+ ATPase domain-containing protein</fullName>
    </recommendedName>
</protein>
<dbReference type="GO" id="GO:0004176">
    <property type="term" value="F:ATP-dependent peptidase activity"/>
    <property type="evidence" value="ECO:0007669"/>
    <property type="project" value="InterPro"/>
</dbReference>
<dbReference type="Gene3D" id="1.20.58.760">
    <property type="entry name" value="Peptidase M41"/>
    <property type="match status" value="1"/>
</dbReference>
<dbReference type="GO" id="GO:0006508">
    <property type="term" value="P:proteolysis"/>
    <property type="evidence" value="ECO:0007669"/>
    <property type="project" value="UniProtKB-KW"/>
</dbReference>
<dbReference type="InterPro" id="IPR003959">
    <property type="entry name" value="ATPase_AAA_core"/>
</dbReference>
<dbReference type="InterPro" id="IPR003593">
    <property type="entry name" value="AAA+_ATPase"/>
</dbReference>